<dbReference type="AlphaFoldDB" id="A0A225WC18"/>
<name>A0A225WC18_9STRA</name>
<accession>A0A225WC18</accession>
<evidence type="ECO:0000313" key="1">
    <source>
        <dbReference type="EMBL" id="OWZ14934.1"/>
    </source>
</evidence>
<reference evidence="2" key="1">
    <citation type="submission" date="2017-03" db="EMBL/GenBank/DDBJ databases">
        <title>Phytopthora megakarya and P. palmivora, two closely related causual agents of cacao black pod achieved similar genome size and gene model numbers by different mechanisms.</title>
        <authorList>
            <person name="Ali S."/>
            <person name="Shao J."/>
            <person name="Larry D.J."/>
            <person name="Kronmiller B."/>
            <person name="Shen D."/>
            <person name="Strem M.D."/>
            <person name="Melnick R.L."/>
            <person name="Guiltinan M.J."/>
            <person name="Tyler B.M."/>
            <person name="Meinhardt L.W."/>
            <person name="Bailey B.A."/>
        </authorList>
    </citation>
    <scope>NUCLEOTIDE SEQUENCE [LARGE SCALE GENOMIC DNA]</scope>
    <source>
        <strain evidence="2">zdho120</strain>
    </source>
</reference>
<organism evidence="1 2">
    <name type="scientific">Phytophthora megakarya</name>
    <dbReference type="NCBI Taxonomy" id="4795"/>
    <lineage>
        <taxon>Eukaryota</taxon>
        <taxon>Sar</taxon>
        <taxon>Stramenopiles</taxon>
        <taxon>Oomycota</taxon>
        <taxon>Peronosporomycetes</taxon>
        <taxon>Peronosporales</taxon>
        <taxon>Peronosporaceae</taxon>
        <taxon>Phytophthora</taxon>
    </lineage>
</organism>
<proteinExistence type="predicted"/>
<comment type="caution">
    <text evidence="1">The sequence shown here is derived from an EMBL/GenBank/DDBJ whole genome shotgun (WGS) entry which is preliminary data.</text>
</comment>
<dbReference type="Proteomes" id="UP000198211">
    <property type="component" value="Unassembled WGS sequence"/>
</dbReference>
<evidence type="ECO:0000313" key="2">
    <source>
        <dbReference type="Proteomes" id="UP000198211"/>
    </source>
</evidence>
<protein>
    <submittedName>
        <fullName evidence="1">Uncharacterized protein</fullName>
    </submittedName>
</protein>
<gene>
    <name evidence="1" type="ORF">PHMEG_00011509</name>
</gene>
<sequence>MNGGRYTMDADGDVEMSVPQPIYEVITAPRLTSWDPVALNVCITVKASLSAEMLESVATYVIGKSVSDVTDAVLTQLIRSRFAKVDDGYIPDLCPLFRETLSMNVKIDNAEARVLT</sequence>
<dbReference type="EMBL" id="NBNE01001230">
    <property type="protein sequence ID" value="OWZ14934.1"/>
    <property type="molecule type" value="Genomic_DNA"/>
</dbReference>
<dbReference type="OrthoDB" id="118613at2759"/>
<keyword evidence="2" id="KW-1185">Reference proteome</keyword>